<keyword evidence="1" id="KW-0143">Chaperone</keyword>
<dbReference type="Proteomes" id="UP001642487">
    <property type="component" value="Chromosome 1"/>
</dbReference>
<feature type="region of interest" description="Disordered" evidence="2">
    <location>
        <begin position="285"/>
        <end position="308"/>
    </location>
</feature>
<proteinExistence type="predicted"/>
<dbReference type="PANTHER" id="PTHR33322:SF3">
    <property type="entry name" value="BAG FAMILY MOLECULAR CHAPERONE REGULATOR 7"/>
    <property type="match status" value="1"/>
</dbReference>
<name>A0ABP0XR76_9ROSI</name>
<evidence type="ECO:0000256" key="2">
    <source>
        <dbReference type="SAM" id="MobiDB-lite"/>
    </source>
</evidence>
<dbReference type="PANTHER" id="PTHR33322">
    <property type="entry name" value="BAG DOMAIN CONTAINING PROTEIN, EXPRESSED"/>
    <property type="match status" value="1"/>
</dbReference>
<sequence>MNPLWLTNMRMEYSQLSNLPKSTCIQLILTSFPPSLDPFKLLSSSFCSCSSVEAHHLRFSTKIKLRHPTNLILLPFPFPPPFIFLHFQTMSRFSRFQLIDPYYSHCPSLLLTDAQTSIVLPEPLSCPFQSFVQQVDDFDFAFDLFTHRPLRPSPFDVFDSFTDLVRIDEAPSFSSYRRIRRAERSRDEVLLRRLSDRVSQLEARFDRLSSAKVSGYGDRKYTWTKEIKGVEKNDVDRKYKLVAEIKDGKKNKEGKNGGVLQNYKWIAEIKGKDERDPIRKYTVEVSTGNGNESTEKKEEKKKKGKKVGNETRVVEVEDTDDQGAVVLRQAFAKRTSVVENKKGKKKELSPQDAASIIQINFREYLIHRSKVLRALRDLSVAKTKLKEIREAFNNYSYSQRLARDAEERQRFSEKIIVLLLTVDAIEGVDLMVRTAKRSMIVELEAMLDVVDPQPAKRSISFRRRTFDMPSGSINKEIAAGVAQVVQLIDEAENSVNAFEASE</sequence>
<keyword evidence="4" id="KW-1185">Reference proteome</keyword>
<protein>
    <submittedName>
        <fullName evidence="3">Uncharacterized protein</fullName>
    </submittedName>
</protein>
<dbReference type="EMBL" id="OZ021735">
    <property type="protein sequence ID" value="CAK9309215.1"/>
    <property type="molecule type" value="Genomic_DNA"/>
</dbReference>
<reference evidence="3 4" key="1">
    <citation type="submission" date="2024-03" db="EMBL/GenBank/DDBJ databases">
        <authorList>
            <person name="Gkanogiannis A."/>
            <person name="Becerra Lopez-Lavalle L."/>
        </authorList>
    </citation>
    <scope>NUCLEOTIDE SEQUENCE [LARGE SCALE GENOMIC DNA]</scope>
</reference>
<dbReference type="InterPro" id="IPR040400">
    <property type="entry name" value="BAG5/6/7/8"/>
</dbReference>
<evidence type="ECO:0000313" key="3">
    <source>
        <dbReference type="EMBL" id="CAK9309215.1"/>
    </source>
</evidence>
<accession>A0ABP0XR76</accession>
<organism evidence="3 4">
    <name type="scientific">Citrullus colocynthis</name>
    <name type="common">colocynth</name>
    <dbReference type="NCBI Taxonomy" id="252529"/>
    <lineage>
        <taxon>Eukaryota</taxon>
        <taxon>Viridiplantae</taxon>
        <taxon>Streptophyta</taxon>
        <taxon>Embryophyta</taxon>
        <taxon>Tracheophyta</taxon>
        <taxon>Spermatophyta</taxon>
        <taxon>Magnoliopsida</taxon>
        <taxon>eudicotyledons</taxon>
        <taxon>Gunneridae</taxon>
        <taxon>Pentapetalae</taxon>
        <taxon>rosids</taxon>
        <taxon>fabids</taxon>
        <taxon>Cucurbitales</taxon>
        <taxon>Cucurbitaceae</taxon>
        <taxon>Benincaseae</taxon>
        <taxon>Citrullus</taxon>
    </lineage>
</organism>
<evidence type="ECO:0000256" key="1">
    <source>
        <dbReference type="ARBA" id="ARBA00023186"/>
    </source>
</evidence>
<evidence type="ECO:0000313" key="4">
    <source>
        <dbReference type="Proteomes" id="UP001642487"/>
    </source>
</evidence>
<gene>
    <name evidence="3" type="ORF">CITCOLO1_LOCUS757</name>
</gene>